<feature type="transmembrane region" description="Helical" evidence="1">
    <location>
        <begin position="65"/>
        <end position="82"/>
    </location>
</feature>
<keyword evidence="1" id="KW-0812">Transmembrane</keyword>
<dbReference type="EMBL" id="JADNRY010000084">
    <property type="protein sequence ID" value="KAF9066629.1"/>
    <property type="molecule type" value="Genomic_DNA"/>
</dbReference>
<name>A0A9P5PJ17_9AGAR</name>
<evidence type="ECO:0000256" key="1">
    <source>
        <dbReference type="SAM" id="Phobius"/>
    </source>
</evidence>
<feature type="transmembrane region" description="Helical" evidence="1">
    <location>
        <begin position="12"/>
        <end position="37"/>
    </location>
</feature>
<keyword evidence="3" id="KW-1185">Reference proteome</keyword>
<gene>
    <name evidence="2" type="ORF">BDP27DRAFT_1297207</name>
</gene>
<reference evidence="2" key="1">
    <citation type="submission" date="2020-11" db="EMBL/GenBank/DDBJ databases">
        <authorList>
            <consortium name="DOE Joint Genome Institute"/>
            <person name="Ahrendt S."/>
            <person name="Riley R."/>
            <person name="Andreopoulos W."/>
            <person name="Labutti K."/>
            <person name="Pangilinan J."/>
            <person name="Ruiz-Duenas F.J."/>
            <person name="Barrasa J.M."/>
            <person name="Sanchez-Garcia M."/>
            <person name="Camarero S."/>
            <person name="Miyauchi S."/>
            <person name="Serrano A."/>
            <person name="Linde D."/>
            <person name="Babiker R."/>
            <person name="Drula E."/>
            <person name="Ayuso-Fernandez I."/>
            <person name="Pacheco R."/>
            <person name="Padilla G."/>
            <person name="Ferreira P."/>
            <person name="Barriuso J."/>
            <person name="Kellner H."/>
            <person name="Castanera R."/>
            <person name="Alfaro M."/>
            <person name="Ramirez L."/>
            <person name="Pisabarro A.G."/>
            <person name="Kuo A."/>
            <person name="Tritt A."/>
            <person name="Lipzen A."/>
            <person name="He G."/>
            <person name="Yan M."/>
            <person name="Ng V."/>
            <person name="Cullen D."/>
            <person name="Martin F."/>
            <person name="Rosso M.-N."/>
            <person name="Henrissat B."/>
            <person name="Hibbett D."/>
            <person name="Martinez A.T."/>
            <person name="Grigoriev I.V."/>
        </authorList>
    </citation>
    <scope>NUCLEOTIDE SEQUENCE</scope>
    <source>
        <strain evidence="2">AH 40177</strain>
    </source>
</reference>
<dbReference type="AlphaFoldDB" id="A0A9P5PJ17"/>
<evidence type="ECO:0000313" key="2">
    <source>
        <dbReference type="EMBL" id="KAF9066629.1"/>
    </source>
</evidence>
<dbReference type="Proteomes" id="UP000772434">
    <property type="component" value="Unassembled WGS sequence"/>
</dbReference>
<feature type="transmembrane region" description="Helical" evidence="1">
    <location>
        <begin position="189"/>
        <end position="208"/>
    </location>
</feature>
<feature type="transmembrane region" description="Helical" evidence="1">
    <location>
        <begin position="118"/>
        <end position="136"/>
    </location>
</feature>
<comment type="caution">
    <text evidence="2">The sequence shown here is derived from an EMBL/GenBank/DDBJ whole genome shotgun (WGS) entry which is preliminary data.</text>
</comment>
<accession>A0A9P5PJ17</accession>
<keyword evidence="1" id="KW-1133">Transmembrane helix</keyword>
<feature type="transmembrane region" description="Helical" evidence="1">
    <location>
        <begin position="262"/>
        <end position="280"/>
    </location>
</feature>
<protein>
    <submittedName>
        <fullName evidence="2">Uncharacterized protein</fullName>
    </submittedName>
</protein>
<feature type="transmembrane region" description="Helical" evidence="1">
    <location>
        <begin position="143"/>
        <end position="165"/>
    </location>
</feature>
<evidence type="ECO:0000313" key="3">
    <source>
        <dbReference type="Proteomes" id="UP000772434"/>
    </source>
</evidence>
<sequence length="349" mass="39176">MTAVSFLHANFAVLPIVSLLYGAFVVLFVTSMSIGVYRHSRRDTQLPRGNKKAVRRARLNFLKRPLSMGSMAVFCIITVHFINSFTRFFDAVVNFEGGKAPLLYYNDLSRPSNLLRNGSLLASLILCDVMIIYRVYVIWGYNIVVIIPSILSLTGFTVCAIGGTYEFSRFEPGMNIFVSMAKHWVDGDAFFTLATNLYSTVMIAWRIWSVNRGIKNLSNNRNSLMRVLSIFVESAAIYTSWALMFIIIYASGSNLQYPAVDMGPSIAGISFMLINLRIGLGWAQQATNHTLGVGSWAVARRSARYQLEPIDFRNSNSTVESVIVNVTRITENNRGFIENEYRENSNESA</sequence>
<keyword evidence="1" id="KW-0472">Membrane</keyword>
<organism evidence="2 3">
    <name type="scientific">Rhodocollybia butyracea</name>
    <dbReference type="NCBI Taxonomy" id="206335"/>
    <lineage>
        <taxon>Eukaryota</taxon>
        <taxon>Fungi</taxon>
        <taxon>Dikarya</taxon>
        <taxon>Basidiomycota</taxon>
        <taxon>Agaricomycotina</taxon>
        <taxon>Agaricomycetes</taxon>
        <taxon>Agaricomycetidae</taxon>
        <taxon>Agaricales</taxon>
        <taxon>Marasmiineae</taxon>
        <taxon>Omphalotaceae</taxon>
        <taxon>Rhodocollybia</taxon>
    </lineage>
</organism>
<proteinExistence type="predicted"/>
<dbReference type="OrthoDB" id="3250682at2759"/>
<feature type="transmembrane region" description="Helical" evidence="1">
    <location>
        <begin position="228"/>
        <end position="250"/>
    </location>
</feature>